<evidence type="ECO:0000256" key="6">
    <source>
        <dbReference type="ARBA" id="ARBA00022840"/>
    </source>
</evidence>
<keyword evidence="6 12" id="KW-0067">ATP-binding</keyword>
<comment type="similarity">
    <text evidence="1">Belongs to the helicase family. UvrD subfamily.</text>
</comment>
<feature type="domain" description="UvrD-like helicase C-terminal" evidence="16">
    <location>
        <begin position="303"/>
        <end position="560"/>
    </location>
</feature>
<comment type="caution">
    <text evidence="17">The sequence shown here is derived from an EMBL/GenBank/DDBJ whole genome shotgun (WGS) entry which is preliminary data.</text>
</comment>
<keyword evidence="7" id="KW-0234">DNA repair</keyword>
<dbReference type="Pfam" id="PF00580">
    <property type="entry name" value="UvrD-helicase"/>
    <property type="match status" value="1"/>
</dbReference>
<feature type="domain" description="UvrD-like helicase ATP-binding" evidence="15">
    <location>
        <begin position="20"/>
        <end position="302"/>
    </location>
</feature>
<dbReference type="GO" id="GO:0016887">
    <property type="term" value="F:ATP hydrolysis activity"/>
    <property type="evidence" value="ECO:0007669"/>
    <property type="project" value="RHEA"/>
</dbReference>
<dbReference type="InterPro" id="IPR027417">
    <property type="entry name" value="P-loop_NTPase"/>
</dbReference>
<dbReference type="InterPro" id="IPR014017">
    <property type="entry name" value="DNA_helicase_UvrD-like_C"/>
</dbReference>
<dbReference type="Proteomes" id="UP000249432">
    <property type="component" value="Unassembled WGS sequence"/>
</dbReference>
<evidence type="ECO:0000256" key="1">
    <source>
        <dbReference type="ARBA" id="ARBA00009922"/>
    </source>
</evidence>
<dbReference type="GO" id="GO:0043138">
    <property type="term" value="F:3'-5' DNA helicase activity"/>
    <property type="evidence" value="ECO:0007669"/>
    <property type="project" value="UniProtKB-EC"/>
</dbReference>
<dbReference type="Pfam" id="PF00570">
    <property type="entry name" value="HRDC"/>
    <property type="match status" value="1"/>
</dbReference>
<dbReference type="InterPro" id="IPR002121">
    <property type="entry name" value="HRDC_dom"/>
</dbReference>
<dbReference type="Gene3D" id="1.10.10.160">
    <property type="match status" value="1"/>
</dbReference>
<dbReference type="Gene3D" id="1.10.486.10">
    <property type="entry name" value="PCRA, domain 4"/>
    <property type="match status" value="2"/>
</dbReference>
<dbReference type="AlphaFoldDB" id="A0A2W5V7M5"/>
<dbReference type="SUPFAM" id="SSF47819">
    <property type="entry name" value="HRDC-like"/>
    <property type="match status" value="1"/>
</dbReference>
<evidence type="ECO:0000313" key="18">
    <source>
        <dbReference type="Proteomes" id="UP000249432"/>
    </source>
</evidence>
<comment type="catalytic activity">
    <reaction evidence="9">
        <text>Couples ATP hydrolysis with the unwinding of duplex DNA by translocating in the 3'-5' direction.</text>
        <dbReference type="EC" id="5.6.2.4"/>
    </reaction>
</comment>
<keyword evidence="3" id="KW-0227">DNA damage</keyword>
<proteinExistence type="inferred from homology"/>
<sequence>MASFRGPRGGAENRLNLSLEELDSDQYEAATAPRGPLAIVAGAGTGKTRTITHRIAYLINQGFVTPQQVHAVTFTTKAAEEMRERLRIMGAGAVQARTFHAAARKQLSYFWPRIAGDLPWRILDDKFRMVSRALRHTGIKAGKDIIRDVIGEIEWSKARLISVADYEKRVEQLHREPPISADKVADAYRVYEDIKATPEGFFLDFDDLLLYVAGAMENLPEVAEEFRARYRSFVVDEFQDVTPLQQRVLDGWLGDRDDITVVGDANQTIYSFTGADPSFLLRFPRRFENATVVRLQRDYRSTPQVVGLANKVISQSRDEVLTADFTLEGQRPAGPEPVFEEFDDESLEAAVVARRIRRLIDSGVPPSEIAILFRLNAQSEKFEHALDEANIPHHVRGGKSFFDRAEITGSLAALERLASAHMESGTIHTGDELISDIKAVLARQGLSTRAPAGERARERWESLSSLYHLIVDIVHASPGADMPAVMSILRERAQSNRPPAGVEGVTLATIHAAKGLEWDAVFVVGLVEGTLPIRQAIALSSSAIEEERRLLYVAVTRAREHLQLSWSLARESGGRASRKRTRFLDGIAPTSKSSADHSPKGKRSSRLCSECGATLQTPAEKVMGHCANCGGDVDAELVDALQRWRSRRAHQQGTPSYTVFSNATMMAIAERQPSTAEELLDISGIGPAKLELYGDDILRIVAESTSGCGLRRRIGVTSRS</sequence>
<dbReference type="Gene3D" id="3.40.50.300">
    <property type="entry name" value="P-loop containing nucleotide triphosphate hydrolases"/>
    <property type="match status" value="3"/>
</dbReference>
<dbReference type="GO" id="GO:0000725">
    <property type="term" value="P:recombinational repair"/>
    <property type="evidence" value="ECO:0007669"/>
    <property type="project" value="TreeGrafter"/>
</dbReference>
<evidence type="ECO:0000259" key="16">
    <source>
        <dbReference type="PROSITE" id="PS51217"/>
    </source>
</evidence>
<evidence type="ECO:0000256" key="12">
    <source>
        <dbReference type="PROSITE-ProRule" id="PRU00560"/>
    </source>
</evidence>
<dbReference type="SUPFAM" id="SSF52540">
    <property type="entry name" value="P-loop containing nucleoside triphosphate hydrolases"/>
    <property type="match status" value="1"/>
</dbReference>
<dbReference type="RefSeq" id="WP_303734146.1">
    <property type="nucleotide sequence ID" value="NZ_CAKZHK010000007.1"/>
</dbReference>
<dbReference type="PROSITE" id="PS51217">
    <property type="entry name" value="UVRD_HELICASE_CTER"/>
    <property type="match status" value="1"/>
</dbReference>
<dbReference type="InterPro" id="IPR010997">
    <property type="entry name" value="HRDC-like_sf"/>
</dbReference>
<evidence type="ECO:0000256" key="11">
    <source>
        <dbReference type="ARBA" id="ARBA00048988"/>
    </source>
</evidence>
<keyword evidence="5 12" id="KW-0347">Helicase</keyword>
<feature type="binding site" evidence="12">
    <location>
        <begin position="41"/>
        <end position="48"/>
    </location>
    <ligand>
        <name>ATP</name>
        <dbReference type="ChEBI" id="CHEBI:30616"/>
    </ligand>
</feature>
<dbReference type="PROSITE" id="PS50967">
    <property type="entry name" value="HRDC"/>
    <property type="match status" value="1"/>
</dbReference>
<feature type="domain" description="HRDC" evidence="14">
    <location>
        <begin position="631"/>
        <end position="711"/>
    </location>
</feature>
<dbReference type="InterPro" id="IPR013986">
    <property type="entry name" value="DExx_box_DNA_helicase_dom_sf"/>
</dbReference>
<dbReference type="InterPro" id="IPR000212">
    <property type="entry name" value="DNA_helicase_UvrD/REP"/>
</dbReference>
<evidence type="ECO:0000313" key="17">
    <source>
        <dbReference type="EMBL" id="PZR06111.1"/>
    </source>
</evidence>
<accession>A0A2W5V7M5</accession>
<evidence type="ECO:0000259" key="15">
    <source>
        <dbReference type="PROSITE" id="PS51198"/>
    </source>
</evidence>
<dbReference type="CDD" id="cd17932">
    <property type="entry name" value="DEXQc_UvrD"/>
    <property type="match status" value="1"/>
</dbReference>
<evidence type="ECO:0000259" key="14">
    <source>
        <dbReference type="PROSITE" id="PS50967"/>
    </source>
</evidence>
<evidence type="ECO:0000256" key="5">
    <source>
        <dbReference type="ARBA" id="ARBA00022806"/>
    </source>
</evidence>
<evidence type="ECO:0000256" key="8">
    <source>
        <dbReference type="ARBA" id="ARBA00023235"/>
    </source>
</evidence>
<organism evidence="17 18">
    <name type="scientific">Corynebacterium kroppenstedtii</name>
    <dbReference type="NCBI Taxonomy" id="161879"/>
    <lineage>
        <taxon>Bacteria</taxon>
        <taxon>Bacillati</taxon>
        <taxon>Actinomycetota</taxon>
        <taxon>Actinomycetes</taxon>
        <taxon>Mycobacteriales</taxon>
        <taxon>Corynebacteriaceae</taxon>
        <taxon>Corynebacterium</taxon>
    </lineage>
</organism>
<evidence type="ECO:0000256" key="9">
    <source>
        <dbReference type="ARBA" id="ARBA00034617"/>
    </source>
</evidence>
<protein>
    <recommendedName>
        <fullName evidence="10">DNA 3'-5' helicase</fullName>
        <ecNumber evidence="10">5.6.2.4</ecNumber>
    </recommendedName>
</protein>
<evidence type="ECO:0000256" key="13">
    <source>
        <dbReference type="SAM" id="MobiDB-lite"/>
    </source>
</evidence>
<dbReference type="CDD" id="cd18807">
    <property type="entry name" value="SF1_C_UvrD"/>
    <property type="match status" value="1"/>
</dbReference>
<dbReference type="SMART" id="SM00341">
    <property type="entry name" value="HRDC"/>
    <property type="match status" value="1"/>
</dbReference>
<dbReference type="GO" id="GO:0003677">
    <property type="term" value="F:DNA binding"/>
    <property type="evidence" value="ECO:0007669"/>
    <property type="project" value="InterPro"/>
</dbReference>
<dbReference type="InterPro" id="IPR014016">
    <property type="entry name" value="UvrD-like_ATP-bd"/>
</dbReference>
<keyword evidence="4 12" id="KW-0378">Hydrolase</keyword>
<evidence type="ECO:0000256" key="3">
    <source>
        <dbReference type="ARBA" id="ARBA00022763"/>
    </source>
</evidence>
<evidence type="ECO:0000256" key="2">
    <source>
        <dbReference type="ARBA" id="ARBA00022741"/>
    </source>
</evidence>
<keyword evidence="8" id="KW-0413">Isomerase</keyword>
<reference evidence="17 18" key="1">
    <citation type="submission" date="2017-08" db="EMBL/GenBank/DDBJ databases">
        <title>Infants hospitalized years apart are colonized by the same room-sourced microbial strains.</title>
        <authorList>
            <person name="Brooks B."/>
            <person name="Olm M.R."/>
            <person name="Firek B.A."/>
            <person name="Baker R."/>
            <person name="Thomas B.C."/>
            <person name="Morowitz M.J."/>
            <person name="Banfield J.F."/>
        </authorList>
    </citation>
    <scope>NUCLEOTIDE SEQUENCE [LARGE SCALE GENOMIC DNA]</scope>
    <source>
        <strain evidence="17">S2_003_000_R1_3</strain>
    </source>
</reference>
<dbReference type="EC" id="5.6.2.4" evidence="10"/>
<evidence type="ECO:0000256" key="4">
    <source>
        <dbReference type="ARBA" id="ARBA00022801"/>
    </source>
</evidence>
<dbReference type="Gene3D" id="1.10.150.80">
    <property type="entry name" value="HRDC domain"/>
    <property type="match status" value="1"/>
</dbReference>
<evidence type="ECO:0000256" key="10">
    <source>
        <dbReference type="ARBA" id="ARBA00034808"/>
    </source>
</evidence>
<evidence type="ECO:0000256" key="7">
    <source>
        <dbReference type="ARBA" id="ARBA00023204"/>
    </source>
</evidence>
<feature type="region of interest" description="Disordered" evidence="13">
    <location>
        <begin position="586"/>
        <end position="606"/>
    </location>
</feature>
<dbReference type="PANTHER" id="PTHR11070:SF69">
    <property type="entry name" value="ATP-DEPENDENT DNA HELICASE UVRD2"/>
    <property type="match status" value="1"/>
</dbReference>
<dbReference type="Pfam" id="PF13361">
    <property type="entry name" value="UvrD_C"/>
    <property type="match status" value="2"/>
</dbReference>
<gene>
    <name evidence="17" type="ORF">DI525_02075</name>
</gene>
<name>A0A2W5V7M5_9CORY</name>
<dbReference type="PANTHER" id="PTHR11070">
    <property type="entry name" value="UVRD / RECB / PCRA DNA HELICASE FAMILY MEMBER"/>
    <property type="match status" value="1"/>
</dbReference>
<dbReference type="GO" id="GO:0033202">
    <property type="term" value="C:DNA helicase complex"/>
    <property type="evidence" value="ECO:0007669"/>
    <property type="project" value="TreeGrafter"/>
</dbReference>
<dbReference type="GO" id="GO:0005524">
    <property type="term" value="F:ATP binding"/>
    <property type="evidence" value="ECO:0007669"/>
    <property type="project" value="UniProtKB-UniRule"/>
</dbReference>
<dbReference type="InterPro" id="IPR044876">
    <property type="entry name" value="HRDC_dom_sf"/>
</dbReference>
<dbReference type="EMBL" id="QFRA01000003">
    <property type="protein sequence ID" value="PZR06111.1"/>
    <property type="molecule type" value="Genomic_DNA"/>
</dbReference>
<keyword evidence="2 12" id="KW-0547">Nucleotide-binding</keyword>
<dbReference type="PROSITE" id="PS51198">
    <property type="entry name" value="UVRD_HELICASE_ATP_BIND"/>
    <property type="match status" value="1"/>
</dbReference>
<comment type="catalytic activity">
    <reaction evidence="11">
        <text>ATP + H2O = ADP + phosphate + H(+)</text>
        <dbReference type="Rhea" id="RHEA:13065"/>
        <dbReference type="ChEBI" id="CHEBI:15377"/>
        <dbReference type="ChEBI" id="CHEBI:15378"/>
        <dbReference type="ChEBI" id="CHEBI:30616"/>
        <dbReference type="ChEBI" id="CHEBI:43474"/>
        <dbReference type="ChEBI" id="CHEBI:456216"/>
        <dbReference type="EC" id="5.6.2.4"/>
    </reaction>
</comment>
<dbReference type="GO" id="GO:0005829">
    <property type="term" value="C:cytosol"/>
    <property type="evidence" value="ECO:0007669"/>
    <property type="project" value="TreeGrafter"/>
</dbReference>